<evidence type="ECO:0000256" key="2">
    <source>
        <dbReference type="ARBA" id="ARBA00022628"/>
    </source>
</evidence>
<organism evidence="7 8">
    <name type="scientific">Ornithinimicrobium avium</name>
    <dbReference type="NCBI Taxonomy" id="2283195"/>
    <lineage>
        <taxon>Bacteria</taxon>
        <taxon>Bacillati</taxon>
        <taxon>Actinomycetota</taxon>
        <taxon>Actinomycetes</taxon>
        <taxon>Micrococcales</taxon>
        <taxon>Ornithinimicrobiaceae</taxon>
        <taxon>Ornithinimicrobium</taxon>
    </lineage>
</organism>
<dbReference type="Gene3D" id="3.40.50.280">
    <property type="entry name" value="Cobalamin-binding domain"/>
    <property type="match status" value="1"/>
</dbReference>
<evidence type="ECO:0000256" key="3">
    <source>
        <dbReference type="ARBA" id="ARBA00022723"/>
    </source>
</evidence>
<evidence type="ECO:0000313" key="7">
    <source>
        <dbReference type="EMBL" id="AXH96671.1"/>
    </source>
</evidence>
<dbReference type="OrthoDB" id="9788468at2"/>
<evidence type="ECO:0000259" key="6">
    <source>
        <dbReference type="PROSITE" id="PS51332"/>
    </source>
</evidence>
<evidence type="ECO:0000256" key="5">
    <source>
        <dbReference type="ARBA" id="ARBA00023285"/>
    </source>
</evidence>
<comment type="cofactor">
    <cofactor evidence="1">
        <name>adenosylcob(III)alamin</name>
        <dbReference type="ChEBI" id="CHEBI:18408"/>
    </cofactor>
</comment>
<evidence type="ECO:0000256" key="4">
    <source>
        <dbReference type="ARBA" id="ARBA00023235"/>
    </source>
</evidence>
<keyword evidence="3" id="KW-0479">Metal-binding</keyword>
<dbReference type="InterPro" id="IPR006158">
    <property type="entry name" value="Cobalamin-bd"/>
</dbReference>
<dbReference type="GO" id="GO:0016853">
    <property type="term" value="F:isomerase activity"/>
    <property type="evidence" value="ECO:0007669"/>
    <property type="project" value="UniProtKB-KW"/>
</dbReference>
<keyword evidence="2" id="KW-0846">Cobalamin</keyword>
<keyword evidence="4" id="KW-0413">Isomerase</keyword>
<gene>
    <name evidence="7" type="ORF">DV701_11550</name>
</gene>
<protein>
    <submittedName>
        <fullName evidence="7">Methylmalonyl-CoA mutase</fullName>
    </submittedName>
</protein>
<dbReference type="Proteomes" id="UP000253790">
    <property type="component" value="Chromosome"/>
</dbReference>
<dbReference type="InterPro" id="IPR006159">
    <property type="entry name" value="Acid_CoA_mut_C"/>
</dbReference>
<feature type="domain" description="B12-binding" evidence="6">
    <location>
        <begin position="1"/>
        <end position="129"/>
    </location>
</feature>
<dbReference type="AlphaFoldDB" id="A0A345NNR3"/>
<accession>A0A345NNR3</accession>
<reference evidence="7 8" key="1">
    <citation type="submission" date="2018-07" db="EMBL/GenBank/DDBJ databases">
        <title>Complete genome sequencing of Ornithinimicrobium sp. AMA3305.</title>
        <authorList>
            <person name="Bae J.-W."/>
        </authorList>
    </citation>
    <scope>NUCLEOTIDE SEQUENCE [LARGE SCALE GENOMIC DNA]</scope>
    <source>
        <strain evidence="7 8">AMA3305</strain>
    </source>
</reference>
<keyword evidence="5" id="KW-0170">Cobalt</keyword>
<dbReference type="PANTHER" id="PTHR48101:SF1">
    <property type="entry name" value="METHYLMALONYL-COA MUTASE, LARGE SUBUNIT"/>
    <property type="match status" value="1"/>
</dbReference>
<keyword evidence="8" id="KW-1185">Reference proteome</keyword>
<dbReference type="EMBL" id="CP031229">
    <property type="protein sequence ID" value="AXH96671.1"/>
    <property type="molecule type" value="Genomic_DNA"/>
</dbReference>
<dbReference type="GO" id="GO:0046872">
    <property type="term" value="F:metal ion binding"/>
    <property type="evidence" value="ECO:0007669"/>
    <property type="project" value="UniProtKB-KW"/>
</dbReference>
<evidence type="ECO:0000313" key="8">
    <source>
        <dbReference type="Proteomes" id="UP000253790"/>
    </source>
</evidence>
<dbReference type="NCBIfam" id="TIGR00640">
    <property type="entry name" value="acid_CoA_mut_C"/>
    <property type="match status" value="1"/>
</dbReference>
<proteinExistence type="predicted"/>
<dbReference type="RefSeq" id="WP_114928432.1">
    <property type="nucleotide sequence ID" value="NZ_CP031229.1"/>
</dbReference>
<dbReference type="InterPro" id="IPR036724">
    <property type="entry name" value="Cobalamin-bd_sf"/>
</dbReference>
<dbReference type="PROSITE" id="PS51332">
    <property type="entry name" value="B12_BINDING"/>
    <property type="match status" value="1"/>
</dbReference>
<dbReference type="PANTHER" id="PTHR48101">
    <property type="entry name" value="METHYLMALONYL-COA MUTASE, MITOCHONDRIAL-RELATED"/>
    <property type="match status" value="1"/>
</dbReference>
<sequence>MIRVLLAKPGIDGHDVGVKIVARALRDAGMEVIYTGLRTTIPDVARTAIQEDVDAIGISNLSAQNVTMMSQLQELLIELGGDDILLVTGGSLLPEDIRALNDMGIEGVFPPGTANEDFITFIRQHVRTREGTEA</sequence>
<dbReference type="Pfam" id="PF02310">
    <property type="entry name" value="B12-binding"/>
    <property type="match status" value="1"/>
</dbReference>
<dbReference type="GO" id="GO:0031419">
    <property type="term" value="F:cobalamin binding"/>
    <property type="evidence" value="ECO:0007669"/>
    <property type="project" value="UniProtKB-KW"/>
</dbReference>
<evidence type="ECO:0000256" key="1">
    <source>
        <dbReference type="ARBA" id="ARBA00001922"/>
    </source>
</evidence>
<dbReference type="KEGG" id="orn:DV701_11550"/>
<name>A0A345NNR3_9MICO</name>
<dbReference type="SUPFAM" id="SSF52242">
    <property type="entry name" value="Cobalamin (vitamin B12)-binding domain"/>
    <property type="match status" value="1"/>
</dbReference>